<dbReference type="Gene3D" id="3.20.20.140">
    <property type="entry name" value="Metal-dependent hydrolases"/>
    <property type="match status" value="1"/>
</dbReference>
<dbReference type="EC" id="3.5.4.2" evidence="2 6"/>
<comment type="caution">
    <text evidence="9">The sequence shown here is derived from an EMBL/GenBank/DDBJ whole genome shotgun (WGS) entry which is preliminary data.</text>
</comment>
<evidence type="ECO:0000313" key="9">
    <source>
        <dbReference type="EMBL" id="RHW41597.1"/>
    </source>
</evidence>
<accession>A0A417YW17</accession>
<evidence type="ECO:0000256" key="2">
    <source>
        <dbReference type="ARBA" id="ARBA00012782"/>
    </source>
</evidence>
<proteinExistence type="inferred from homology"/>
<evidence type="ECO:0000256" key="1">
    <source>
        <dbReference type="ARBA" id="ARBA00006773"/>
    </source>
</evidence>
<dbReference type="SUPFAM" id="SSF51556">
    <property type="entry name" value="Metallo-dependent hydrolases"/>
    <property type="match status" value="1"/>
</dbReference>
<evidence type="ECO:0000256" key="4">
    <source>
        <dbReference type="ARBA" id="ARBA00023211"/>
    </source>
</evidence>
<dbReference type="PANTHER" id="PTHR11113">
    <property type="entry name" value="N-ACETYLGLUCOSAMINE-6-PHOSPHATE DEACETYLASE"/>
    <property type="match status" value="1"/>
</dbReference>
<keyword evidence="3 6" id="KW-0378">Hydrolase</keyword>
<comment type="similarity">
    <text evidence="1 6">Belongs to the metallo-dependent hydrolases superfamily. Adenine deaminase family.</text>
</comment>
<comment type="catalytic activity">
    <reaction evidence="5 6">
        <text>adenine + H2O + H(+) = hypoxanthine + NH4(+)</text>
        <dbReference type="Rhea" id="RHEA:23688"/>
        <dbReference type="ChEBI" id="CHEBI:15377"/>
        <dbReference type="ChEBI" id="CHEBI:15378"/>
        <dbReference type="ChEBI" id="CHEBI:16708"/>
        <dbReference type="ChEBI" id="CHEBI:17368"/>
        <dbReference type="ChEBI" id="CHEBI:28938"/>
        <dbReference type="EC" id="3.5.4.2"/>
    </reaction>
</comment>
<organism evidence="9 10">
    <name type="scientific">Neobacillus notoginsengisoli</name>
    <dbReference type="NCBI Taxonomy" id="1578198"/>
    <lineage>
        <taxon>Bacteria</taxon>
        <taxon>Bacillati</taxon>
        <taxon>Bacillota</taxon>
        <taxon>Bacilli</taxon>
        <taxon>Bacillales</taxon>
        <taxon>Bacillaceae</taxon>
        <taxon>Neobacillus</taxon>
    </lineage>
</organism>
<feature type="domain" description="Adenine deaminase C-terminal" evidence="8">
    <location>
        <begin position="428"/>
        <end position="596"/>
    </location>
</feature>
<evidence type="ECO:0000313" key="10">
    <source>
        <dbReference type="Proteomes" id="UP000284416"/>
    </source>
</evidence>
<protein>
    <recommendedName>
        <fullName evidence="2 6">Adenine deaminase</fullName>
        <shortName evidence="6">Adenase</shortName>
        <shortName evidence="6">Adenine aminase</shortName>
        <ecNumber evidence="2 6">3.5.4.2</ecNumber>
    </recommendedName>
</protein>
<dbReference type="NCBIfam" id="TIGR01178">
    <property type="entry name" value="ade"/>
    <property type="match status" value="1"/>
</dbReference>
<feature type="domain" description="Amidohydrolase-related" evidence="7">
    <location>
        <begin position="78"/>
        <end position="371"/>
    </location>
</feature>
<keyword evidence="10" id="KW-1185">Reference proteome</keyword>
<evidence type="ECO:0000259" key="8">
    <source>
        <dbReference type="Pfam" id="PF13382"/>
    </source>
</evidence>
<dbReference type="EMBL" id="QWEG01000004">
    <property type="protein sequence ID" value="RHW41597.1"/>
    <property type="molecule type" value="Genomic_DNA"/>
</dbReference>
<dbReference type="OrthoDB" id="9775607at2"/>
<dbReference type="InterPro" id="IPR026912">
    <property type="entry name" value="Adenine_deam_C"/>
</dbReference>
<dbReference type="Pfam" id="PF01979">
    <property type="entry name" value="Amidohydro_1"/>
    <property type="match status" value="1"/>
</dbReference>
<comment type="cofactor">
    <cofactor evidence="6">
        <name>Mn(2+)</name>
        <dbReference type="ChEBI" id="CHEBI:29035"/>
    </cofactor>
</comment>
<dbReference type="AlphaFoldDB" id="A0A417YW17"/>
<evidence type="ECO:0000256" key="6">
    <source>
        <dbReference type="HAMAP-Rule" id="MF_01518"/>
    </source>
</evidence>
<dbReference type="InterPro" id="IPR006680">
    <property type="entry name" value="Amidohydro-rel"/>
</dbReference>
<dbReference type="Proteomes" id="UP000284416">
    <property type="component" value="Unassembled WGS sequence"/>
</dbReference>
<dbReference type="HAMAP" id="MF_01518">
    <property type="entry name" value="Adenine_deamin"/>
    <property type="match status" value="1"/>
</dbReference>
<dbReference type="SUPFAM" id="SSF51338">
    <property type="entry name" value="Composite domain of metallo-dependent hydrolases"/>
    <property type="match status" value="1"/>
</dbReference>
<name>A0A417YW17_9BACI</name>
<sequence length="602" mass="65551">MEARVIKEAIQRRKLIDVLLDSNQYADLVLKDGFFINVITREIYQADVAVKGDHVLMVGDAKELIGPGTKVEDVRGKFICPGFIDSHMHFESAMLTVTEFSRLSIPTGTTTLIGDPHEIGNVLGVHGMLEMVKEAKTLPNNVKFTVPCAVPDAPGLETSGYDVNSNHMKELLNDPYVQGIGEIQSFSNIKPVYQNAPHLIDDLVAAVGYAESIGKTVEGNAPGLFGKELAAHIISGGTHVSCHETTTKEEAVEKLRYGVSVFMREGSSQRNMAECIRAITEEGLDSRRAILVSDDMVPEDLLKYGHMNDIVRRTIAQGIDPVEAIQMATINPATHFGFKDVGVLAPGKKADIAVISDLENMVIDQVYLNGKKAAEKGKLTIDLGTYTYPDSVKNSVKCKPVTKDDLVIRATGRKARVRAIEGIPDQNLTGGREFELNVEDGIIQPCLRQDVLPMLVIERHGRSGKIGKTFINGFKLKSGAIAESVAHDTHNIIVAGTNYEDMVTAVNRVIAMGGGIAMIKDGRVVGDMELNVGGLITDKMSGEEVSRKIAELTKLAETDLGCGIHVPFMHLSFWSLVTSPKWKITDVGLIDVDKFEIIPTVL</sequence>
<dbReference type="Pfam" id="PF13382">
    <property type="entry name" value="Adenine_deam_C"/>
    <property type="match status" value="1"/>
</dbReference>
<gene>
    <name evidence="6 9" type="primary">ade</name>
    <name evidence="9" type="ORF">D1B31_07730</name>
</gene>
<reference evidence="9 10" key="1">
    <citation type="journal article" date="2017" name="Int. J. Syst. Evol. Microbiol.">
        <title>Bacillus notoginsengisoli sp. nov., a novel bacterium isolated from the rhizosphere of Panax notoginseng.</title>
        <authorList>
            <person name="Zhang M.Y."/>
            <person name="Cheng J."/>
            <person name="Cai Y."/>
            <person name="Zhang T.Y."/>
            <person name="Wu Y.Y."/>
            <person name="Manikprabhu D."/>
            <person name="Li W.J."/>
            <person name="Zhang Y.X."/>
        </authorList>
    </citation>
    <scope>NUCLEOTIDE SEQUENCE [LARGE SCALE GENOMIC DNA]</scope>
    <source>
        <strain evidence="9 10">JCM 30743</strain>
    </source>
</reference>
<dbReference type="GO" id="GO:0000034">
    <property type="term" value="F:adenine deaminase activity"/>
    <property type="evidence" value="ECO:0007669"/>
    <property type="project" value="UniProtKB-UniRule"/>
</dbReference>
<keyword evidence="4 6" id="KW-0464">Manganese</keyword>
<dbReference type="RefSeq" id="WP_118920179.1">
    <property type="nucleotide sequence ID" value="NZ_QWEG01000004.1"/>
</dbReference>
<dbReference type="GO" id="GO:0006146">
    <property type="term" value="P:adenine catabolic process"/>
    <property type="evidence" value="ECO:0007669"/>
    <property type="project" value="InterPro"/>
</dbReference>
<evidence type="ECO:0000256" key="5">
    <source>
        <dbReference type="ARBA" id="ARBA00047720"/>
    </source>
</evidence>
<dbReference type="PANTHER" id="PTHR11113:SF2">
    <property type="entry name" value="ADENINE DEAMINASE"/>
    <property type="match status" value="1"/>
</dbReference>
<evidence type="ECO:0000256" key="3">
    <source>
        <dbReference type="ARBA" id="ARBA00022801"/>
    </source>
</evidence>
<evidence type="ECO:0000259" key="7">
    <source>
        <dbReference type="Pfam" id="PF01979"/>
    </source>
</evidence>
<dbReference type="Gene3D" id="2.30.40.10">
    <property type="entry name" value="Urease, subunit C, domain 1"/>
    <property type="match status" value="1"/>
</dbReference>
<dbReference type="InterPro" id="IPR032466">
    <property type="entry name" value="Metal_Hydrolase"/>
</dbReference>
<dbReference type="InterPro" id="IPR006679">
    <property type="entry name" value="Adenine_deam"/>
</dbReference>
<dbReference type="InterPro" id="IPR011059">
    <property type="entry name" value="Metal-dep_hydrolase_composite"/>
</dbReference>